<dbReference type="Proteomes" id="UP000595205">
    <property type="component" value="Chromosome"/>
</dbReference>
<protein>
    <submittedName>
        <fullName evidence="1">Uncharacterized protein</fullName>
    </submittedName>
</protein>
<sequence>MRPVNAGVSLEYRCGHRLVYAVVGMAAVPNNGRRGPPRCQAGSYLMASPVGGGEFLPFLRSLVRRVRAGSATDGC</sequence>
<reference evidence="1 2" key="1">
    <citation type="submission" date="2020-12" db="EMBL/GenBank/DDBJ databases">
        <title>Genome sequence of clinical Mycobacterium intracellulare strains.</title>
        <authorList>
            <person name="Tateishi Y."/>
            <person name="Matsumoto S."/>
            <person name="Fukushima Y."/>
            <person name="Nakajima C."/>
            <person name="Suzuki Y."/>
        </authorList>
    </citation>
    <scope>NUCLEOTIDE SEQUENCE [LARGE SCALE GENOMIC DNA]</scope>
    <source>
        <strain evidence="1 2">M018</strain>
    </source>
</reference>
<accession>A0A7R7RMF3</accession>
<name>A0A7R7RMF3_MYCIT</name>
<proteinExistence type="predicted"/>
<dbReference type="EMBL" id="AP024255">
    <property type="protein sequence ID" value="BCO98011.1"/>
    <property type="molecule type" value="Genomic_DNA"/>
</dbReference>
<evidence type="ECO:0000313" key="1">
    <source>
        <dbReference type="EMBL" id="BCO98011.1"/>
    </source>
</evidence>
<organism evidence="1 2">
    <name type="scientific">Mycobacterium intracellulare</name>
    <dbReference type="NCBI Taxonomy" id="1767"/>
    <lineage>
        <taxon>Bacteria</taxon>
        <taxon>Bacillati</taxon>
        <taxon>Actinomycetota</taxon>
        <taxon>Actinomycetes</taxon>
        <taxon>Mycobacteriales</taxon>
        <taxon>Mycobacteriaceae</taxon>
        <taxon>Mycobacterium</taxon>
        <taxon>Mycobacterium avium complex (MAC)</taxon>
    </lineage>
</organism>
<gene>
    <name evidence="1" type="ORF">MINTM018_07810</name>
</gene>
<dbReference type="AlphaFoldDB" id="A0A7R7RMF3"/>
<evidence type="ECO:0000313" key="2">
    <source>
        <dbReference type="Proteomes" id="UP000595205"/>
    </source>
</evidence>